<feature type="domain" description="TRPM SLOG" evidence="2">
    <location>
        <begin position="393"/>
        <end position="510"/>
    </location>
</feature>
<protein>
    <recommendedName>
        <fullName evidence="2">TRPM SLOG domain-containing protein</fullName>
    </recommendedName>
</protein>
<dbReference type="EMBL" id="CAJNOR010002721">
    <property type="protein sequence ID" value="CAF1331853.1"/>
    <property type="molecule type" value="Genomic_DNA"/>
</dbReference>
<dbReference type="Pfam" id="PF18139">
    <property type="entry name" value="LSDAT_euk"/>
    <property type="match status" value="2"/>
</dbReference>
<reference evidence="3" key="1">
    <citation type="submission" date="2021-02" db="EMBL/GenBank/DDBJ databases">
        <authorList>
            <person name="Nowell W R."/>
        </authorList>
    </citation>
    <scope>NUCLEOTIDE SEQUENCE</scope>
</reference>
<dbReference type="PANTHER" id="PTHR13800">
    <property type="entry name" value="TRANSIENT RECEPTOR POTENTIAL CATION CHANNEL, SUBFAMILY M, MEMBER 6"/>
    <property type="match status" value="1"/>
</dbReference>
<feature type="compositionally biased region" description="Basic and acidic residues" evidence="1">
    <location>
        <begin position="94"/>
        <end position="109"/>
    </location>
</feature>
<feature type="compositionally biased region" description="Polar residues" evidence="1">
    <location>
        <begin position="154"/>
        <end position="163"/>
    </location>
</feature>
<dbReference type="InterPro" id="IPR041491">
    <property type="entry name" value="TRPM_SLOG"/>
</dbReference>
<feature type="compositionally biased region" description="Basic and acidic residues" evidence="1">
    <location>
        <begin position="121"/>
        <end position="140"/>
    </location>
</feature>
<sequence>MPFVFVEQRTENVDASNFSTSYQDQHVADQAQQKHMSARNQREHTPEEQHHEHTTDQAQRKPTSRRNQREHTPEEQHHEHTTDQAQRKPTSRRNQREYTPEEQHHEHTTDQAQQKPTSRRNQREHTPEEQHHEHTTDQAQRKPTSRRNQHEFTMVSSTQYNNNKKAKLPDRHDDLATNQVPHENLSNIESVASGQRRESTDSYENFTEDKDCEVIPAAQTLDKSPAAEIVRFMRTAWKLPEPELIISVTGGAKFYNIPSPRMRNALQQGLISAVTATNAWVFTGGTHFGIMKEIGDAFDKCRYKNTKTALKTPCIGICSWYATTDYKQLLQNKAKNFDSSQLSNDEVLTHLSEEVEQIATADEKRTYDTFSHRLKKTNEQRVRLYRMRHPPEKGEAETYPLDHNHTHFLLLADQFGPGEMKWRNATKAAFRADLILPIRAQIEQASRVVTQQGHEFKIPIVQILIEGGTSSILTVCESINAQTPVILVTGTGRAADFIAHQYKCLYGQKDPRSMELYDEIANDGITFEKFKENINFESRLRKSLIPPEKKDKFINMMQSKKGYFLLNSLHLSAKNQQLKLDDAILQAQFNAALLTENKEEQKSKRLKLAMAWNKYDTVATTILENQTLVDWPDLQLDDCLREAVRLNSVYFVELLVEGGASFERLRRLIRITDMYKDISDDVFQNRLPVDKQIDKITFSKSKGQSSKLDDDLERRYWKAYLNRDKANDTNTEQHDSFLQGMVMFNWDDVIRKSGCVTELSINFAKIPEIEPLPEIFLYVLSPTQDKTGFVIIRRHEISKQQVKEFLNNQKLPNTSQNSQSSQTFNMQHPTIQISAEKGRVVVIPTYETATTPPDNIRTLIMRDPTLYVQMGQFLAIGLRGTLARPFRAKRGDSYYIDLNAANAAVGSASSLIFIRQAIYSLTFSFKITPVTGQYQILLCFIEYC</sequence>
<evidence type="ECO:0000313" key="4">
    <source>
        <dbReference type="Proteomes" id="UP000663828"/>
    </source>
</evidence>
<feature type="compositionally biased region" description="Polar residues" evidence="1">
    <location>
        <begin position="13"/>
        <end position="39"/>
    </location>
</feature>
<dbReference type="GO" id="GO:0005886">
    <property type="term" value="C:plasma membrane"/>
    <property type="evidence" value="ECO:0007669"/>
    <property type="project" value="TreeGrafter"/>
</dbReference>
<dbReference type="PANTHER" id="PTHR13800:SF12">
    <property type="entry name" value="TRANSIENT RECEPTOR POTENTIAL CATION CHANNEL SUBFAMILY M MEMBER-LIKE 2"/>
    <property type="match status" value="1"/>
</dbReference>
<dbReference type="AlphaFoldDB" id="A0A815FYV8"/>
<name>A0A815FYV8_ADIRI</name>
<accession>A0A815FYV8</accession>
<feature type="compositionally biased region" description="Basic and acidic residues" evidence="1">
    <location>
        <begin position="67"/>
        <end position="86"/>
    </location>
</feature>
<comment type="caution">
    <text evidence="3">The sequence shown here is derived from an EMBL/GenBank/DDBJ whole genome shotgun (WGS) entry which is preliminary data.</text>
</comment>
<evidence type="ECO:0000256" key="1">
    <source>
        <dbReference type="SAM" id="MobiDB-lite"/>
    </source>
</evidence>
<gene>
    <name evidence="3" type="ORF">XAT740_LOCUS30474</name>
</gene>
<organism evidence="3 4">
    <name type="scientific">Adineta ricciae</name>
    <name type="common">Rotifer</name>
    <dbReference type="NCBI Taxonomy" id="249248"/>
    <lineage>
        <taxon>Eukaryota</taxon>
        <taxon>Metazoa</taxon>
        <taxon>Spiralia</taxon>
        <taxon>Gnathifera</taxon>
        <taxon>Rotifera</taxon>
        <taxon>Eurotatoria</taxon>
        <taxon>Bdelloidea</taxon>
        <taxon>Adinetida</taxon>
        <taxon>Adinetidae</taxon>
        <taxon>Adineta</taxon>
    </lineage>
</organism>
<feature type="region of interest" description="Disordered" evidence="1">
    <location>
        <begin position="1"/>
        <end position="181"/>
    </location>
</feature>
<feature type="compositionally biased region" description="Basic and acidic residues" evidence="1">
    <location>
        <begin position="40"/>
        <end position="59"/>
    </location>
</feature>
<evidence type="ECO:0000313" key="3">
    <source>
        <dbReference type="EMBL" id="CAF1331853.1"/>
    </source>
</evidence>
<proteinExistence type="predicted"/>
<dbReference type="GO" id="GO:0099604">
    <property type="term" value="F:ligand-gated calcium channel activity"/>
    <property type="evidence" value="ECO:0007669"/>
    <property type="project" value="TreeGrafter"/>
</dbReference>
<evidence type="ECO:0000259" key="2">
    <source>
        <dbReference type="Pfam" id="PF18139"/>
    </source>
</evidence>
<feature type="domain" description="TRPM SLOG" evidence="2">
    <location>
        <begin position="225"/>
        <end position="348"/>
    </location>
</feature>
<dbReference type="Proteomes" id="UP000663828">
    <property type="component" value="Unassembled WGS sequence"/>
</dbReference>
<dbReference type="InterPro" id="IPR050927">
    <property type="entry name" value="TRPM"/>
</dbReference>
<keyword evidence="4" id="KW-1185">Reference proteome</keyword>